<dbReference type="InterPro" id="IPR036938">
    <property type="entry name" value="PAP2/HPO_sf"/>
</dbReference>
<comment type="caution">
    <text evidence="4">The sequence shown here is derived from an EMBL/GenBank/DDBJ whole genome shotgun (WGS) entry which is preliminary data.</text>
</comment>
<gene>
    <name evidence="4" type="ORF">BRYFOR_09368</name>
</gene>
<dbReference type="InterPro" id="IPR000326">
    <property type="entry name" value="PAP2/HPO"/>
</dbReference>
<proteinExistence type="predicted"/>
<dbReference type="eggNOG" id="COG0671">
    <property type="taxonomic scope" value="Bacteria"/>
</dbReference>
<feature type="region of interest" description="Disordered" evidence="1">
    <location>
        <begin position="1"/>
        <end position="30"/>
    </location>
</feature>
<dbReference type="PANTHER" id="PTHR14969:SF13">
    <property type="entry name" value="AT30094P"/>
    <property type="match status" value="1"/>
</dbReference>
<dbReference type="PANTHER" id="PTHR14969">
    <property type="entry name" value="SPHINGOSINE-1-PHOSPHATE PHOSPHOHYDROLASE"/>
    <property type="match status" value="1"/>
</dbReference>
<evidence type="ECO:0000313" key="4">
    <source>
        <dbReference type="EMBL" id="EET58640.1"/>
    </source>
</evidence>
<protein>
    <submittedName>
        <fullName evidence="4">PAP2 family protein</fullName>
    </submittedName>
</protein>
<feature type="transmembrane region" description="Helical" evidence="2">
    <location>
        <begin position="57"/>
        <end position="79"/>
    </location>
</feature>
<keyword evidence="2" id="KW-1133">Transmembrane helix</keyword>
<feature type="domain" description="Phosphatidic acid phosphatase type 2/haloperoxidase" evidence="3">
    <location>
        <begin position="86"/>
        <end position="195"/>
    </location>
</feature>
<feature type="transmembrane region" description="Helical" evidence="2">
    <location>
        <begin position="154"/>
        <end position="174"/>
    </location>
</feature>
<dbReference type="Pfam" id="PF01569">
    <property type="entry name" value="PAP2"/>
    <property type="match status" value="1"/>
</dbReference>
<feature type="compositionally biased region" description="Basic and acidic residues" evidence="1">
    <location>
        <begin position="11"/>
        <end position="30"/>
    </location>
</feature>
<dbReference type="SMART" id="SM00014">
    <property type="entry name" value="acidPPc"/>
    <property type="match status" value="1"/>
</dbReference>
<reference evidence="4" key="1">
    <citation type="submission" date="2009-07" db="EMBL/GenBank/DDBJ databases">
        <authorList>
            <person name="Weinstock G."/>
            <person name="Sodergren E."/>
            <person name="Clifton S."/>
            <person name="Fulton L."/>
            <person name="Fulton B."/>
            <person name="Courtney L."/>
            <person name="Fronick C."/>
            <person name="Harrison M."/>
            <person name="Strong C."/>
            <person name="Farmer C."/>
            <person name="Delahaunty K."/>
            <person name="Markovic C."/>
            <person name="Hall O."/>
            <person name="Minx P."/>
            <person name="Tomlinson C."/>
            <person name="Mitreva M."/>
            <person name="Nelson J."/>
            <person name="Hou S."/>
            <person name="Wollam A."/>
            <person name="Pepin K.H."/>
            <person name="Johnson M."/>
            <person name="Bhonagiri V."/>
            <person name="Nash W.E."/>
            <person name="Warren W."/>
            <person name="Chinwalla A."/>
            <person name="Mardis E.R."/>
            <person name="Wilson R.K."/>
        </authorList>
    </citation>
    <scope>NUCLEOTIDE SEQUENCE [LARGE SCALE GENOMIC DNA]</scope>
    <source>
        <strain evidence="4">DSM 14469</strain>
    </source>
</reference>
<evidence type="ECO:0000313" key="5">
    <source>
        <dbReference type="Proteomes" id="UP000005561"/>
    </source>
</evidence>
<name>C6LL21_9FIRM</name>
<accession>C6LL21</accession>
<evidence type="ECO:0000256" key="2">
    <source>
        <dbReference type="SAM" id="Phobius"/>
    </source>
</evidence>
<keyword evidence="2" id="KW-0812">Transmembrane</keyword>
<dbReference type="STRING" id="168384.SAMN05660368_02481"/>
<dbReference type="Gene3D" id="1.20.144.10">
    <property type="entry name" value="Phosphatidic acid phosphatase type 2/haloperoxidase"/>
    <property type="match status" value="1"/>
</dbReference>
<dbReference type="Proteomes" id="UP000005561">
    <property type="component" value="Unassembled WGS sequence"/>
</dbReference>
<sequence length="213" mass="24291">MDIMMPGDKGLNSRERAQKRAQDTGNHPDTKTEDFMTWEFSFLDALQKLHTPLLDDFFTTVTWFGRDFWIMLGIFLLFFRRTRKCGICMLAGLIVGALITNVTIKPLVARERPCWINDTVQLLVSTPRDYSFPSGHSQASFVSAMAIYQNHKKWGIAAFIFAALISFSRLYLYVHFPTDVAAGILIGLIVGYFTSRLVKSQIQKHPAAQKYLE</sequence>
<dbReference type="AlphaFoldDB" id="C6LL21"/>
<organism evidence="4 5">
    <name type="scientific">Marvinbryantia formatexigens DSM 14469</name>
    <dbReference type="NCBI Taxonomy" id="478749"/>
    <lineage>
        <taxon>Bacteria</taxon>
        <taxon>Bacillati</taxon>
        <taxon>Bacillota</taxon>
        <taxon>Clostridia</taxon>
        <taxon>Lachnospirales</taxon>
        <taxon>Lachnospiraceae</taxon>
        <taxon>Marvinbryantia</taxon>
    </lineage>
</organism>
<feature type="transmembrane region" description="Helical" evidence="2">
    <location>
        <begin position="180"/>
        <end position="198"/>
    </location>
</feature>
<evidence type="ECO:0000256" key="1">
    <source>
        <dbReference type="SAM" id="MobiDB-lite"/>
    </source>
</evidence>
<dbReference type="EMBL" id="ACCL02000027">
    <property type="protein sequence ID" value="EET58640.1"/>
    <property type="molecule type" value="Genomic_DNA"/>
</dbReference>
<dbReference type="SUPFAM" id="SSF48317">
    <property type="entry name" value="Acid phosphatase/Vanadium-dependent haloperoxidase"/>
    <property type="match status" value="1"/>
</dbReference>
<keyword evidence="5" id="KW-1185">Reference proteome</keyword>
<keyword evidence="2" id="KW-0472">Membrane</keyword>
<evidence type="ECO:0000259" key="3">
    <source>
        <dbReference type="SMART" id="SM00014"/>
    </source>
</evidence>